<dbReference type="SUPFAM" id="SSF101478">
    <property type="entry name" value="ADP-ribosylglycohydrolase"/>
    <property type="match status" value="1"/>
</dbReference>
<name>A0A4R8W9I4_9MICO</name>
<dbReference type="GO" id="GO:0046872">
    <property type="term" value="F:metal ion binding"/>
    <property type="evidence" value="ECO:0007669"/>
    <property type="project" value="UniProtKB-KW"/>
</dbReference>
<organism evidence="4 5">
    <name type="scientific">Cryobacterium mannosilyticum</name>
    <dbReference type="NCBI Taxonomy" id="1259190"/>
    <lineage>
        <taxon>Bacteria</taxon>
        <taxon>Bacillati</taxon>
        <taxon>Actinomycetota</taxon>
        <taxon>Actinomycetes</taxon>
        <taxon>Micrococcales</taxon>
        <taxon>Microbacteriaceae</taxon>
        <taxon>Cryobacterium</taxon>
    </lineage>
</organism>
<reference evidence="4 5" key="1">
    <citation type="submission" date="2019-03" db="EMBL/GenBank/DDBJ databases">
        <title>Genomics of glacier-inhabiting Cryobacterium strains.</title>
        <authorList>
            <person name="Liu Q."/>
            <person name="Xin Y.-H."/>
        </authorList>
    </citation>
    <scope>NUCLEOTIDE SEQUENCE [LARGE SCALE GENOMIC DNA]</scope>
    <source>
        <strain evidence="4 5">RHLT2-21</strain>
    </source>
</reference>
<keyword evidence="3" id="KW-0479">Metal-binding</keyword>
<protein>
    <submittedName>
        <fullName evidence="4">ADP-ribosylglycohydrolase family protein</fullName>
    </submittedName>
</protein>
<proteinExistence type="inferred from homology"/>
<accession>A0A4R8W9I4</accession>
<keyword evidence="5" id="KW-1185">Reference proteome</keyword>
<dbReference type="Proteomes" id="UP000297643">
    <property type="component" value="Unassembled WGS sequence"/>
</dbReference>
<evidence type="ECO:0000313" key="5">
    <source>
        <dbReference type="Proteomes" id="UP000297643"/>
    </source>
</evidence>
<dbReference type="EMBL" id="SOFM01000021">
    <property type="protein sequence ID" value="TFC04668.1"/>
    <property type="molecule type" value="Genomic_DNA"/>
</dbReference>
<sequence length="312" mass="31718">MPTQSMSRSEILADYGPIAGFRDAGPRQRIAAGMPAGTVTDDTEQAVLLAGLLIEGRGHVDPRVFAARLLDWEQGMRARGSLDLLGPSTTAALRSLTDGESPLTSGRFGSTNGAAMRIAPVGIAFGLEPLGAFVDAVTEANLVTHNTTLGIGSAAAVGAAVSAGIAGATLTGAITAAVTAAAEGERRGHWVAGASIAARIRWAVGHLTGLPEDNQADAVCALIGTSVAAQESVVAALALAAVSRDPWRTLCLVAGLGGDTDTIAAICGAVLGSVHGLRAWPTAELDALRLVNDLDLAPLVDGLLELRRERRG</sequence>
<dbReference type="AlphaFoldDB" id="A0A4R8W9I4"/>
<feature type="binding site" evidence="3">
    <location>
        <position position="42"/>
    </location>
    <ligand>
        <name>Mg(2+)</name>
        <dbReference type="ChEBI" id="CHEBI:18420"/>
        <label>1</label>
    </ligand>
</feature>
<evidence type="ECO:0000256" key="2">
    <source>
        <dbReference type="ARBA" id="ARBA00022801"/>
    </source>
</evidence>
<keyword evidence="2 4" id="KW-0378">Hydrolase</keyword>
<evidence type="ECO:0000256" key="1">
    <source>
        <dbReference type="ARBA" id="ARBA00010702"/>
    </source>
</evidence>
<dbReference type="InterPro" id="IPR036705">
    <property type="entry name" value="Ribosyl_crysJ1_sf"/>
</dbReference>
<dbReference type="Gene3D" id="1.10.4080.10">
    <property type="entry name" value="ADP-ribosylation/Crystallin J1"/>
    <property type="match status" value="1"/>
</dbReference>
<comment type="caution">
    <text evidence="4">The sequence shown here is derived from an EMBL/GenBank/DDBJ whole genome shotgun (WGS) entry which is preliminary data.</text>
</comment>
<evidence type="ECO:0000256" key="3">
    <source>
        <dbReference type="PIRSR" id="PIRSR605502-1"/>
    </source>
</evidence>
<feature type="binding site" evidence="3">
    <location>
        <position position="259"/>
    </location>
    <ligand>
        <name>Mg(2+)</name>
        <dbReference type="ChEBI" id="CHEBI:18420"/>
        <label>1</label>
    </ligand>
</feature>
<dbReference type="GO" id="GO:0016787">
    <property type="term" value="F:hydrolase activity"/>
    <property type="evidence" value="ECO:0007669"/>
    <property type="project" value="UniProtKB-KW"/>
</dbReference>
<evidence type="ECO:0000313" key="4">
    <source>
        <dbReference type="EMBL" id="TFC04668.1"/>
    </source>
</evidence>
<dbReference type="PANTHER" id="PTHR16222">
    <property type="entry name" value="ADP-RIBOSYLGLYCOHYDROLASE"/>
    <property type="match status" value="1"/>
</dbReference>
<comment type="cofactor">
    <cofactor evidence="3">
        <name>Mg(2+)</name>
        <dbReference type="ChEBI" id="CHEBI:18420"/>
    </cofactor>
    <text evidence="3">Binds 2 magnesium ions per subunit.</text>
</comment>
<dbReference type="InterPro" id="IPR005502">
    <property type="entry name" value="Ribosyl_crysJ1"/>
</dbReference>
<dbReference type="Pfam" id="PF03747">
    <property type="entry name" value="ADP_ribosyl_GH"/>
    <property type="match status" value="1"/>
</dbReference>
<feature type="binding site" evidence="3">
    <location>
        <position position="40"/>
    </location>
    <ligand>
        <name>Mg(2+)</name>
        <dbReference type="ChEBI" id="CHEBI:18420"/>
        <label>1</label>
    </ligand>
</feature>
<dbReference type="InterPro" id="IPR050792">
    <property type="entry name" value="ADP-ribosylglycohydrolase"/>
</dbReference>
<feature type="binding site" evidence="3">
    <location>
        <position position="41"/>
    </location>
    <ligand>
        <name>Mg(2+)</name>
        <dbReference type="ChEBI" id="CHEBI:18420"/>
        <label>1</label>
    </ligand>
</feature>
<comment type="similarity">
    <text evidence="1">Belongs to the ADP-ribosylglycohydrolase family.</text>
</comment>
<feature type="binding site" evidence="3">
    <location>
        <position position="261"/>
    </location>
    <ligand>
        <name>Mg(2+)</name>
        <dbReference type="ChEBI" id="CHEBI:18420"/>
        <label>1</label>
    </ligand>
</feature>
<keyword evidence="3" id="KW-0460">Magnesium</keyword>
<feature type="binding site" evidence="3">
    <location>
        <position position="262"/>
    </location>
    <ligand>
        <name>Mg(2+)</name>
        <dbReference type="ChEBI" id="CHEBI:18420"/>
        <label>1</label>
    </ligand>
</feature>
<dbReference type="PANTHER" id="PTHR16222:SF24">
    <property type="entry name" value="ADP-RIBOSYLHYDROLASE ARH3"/>
    <property type="match status" value="1"/>
</dbReference>
<gene>
    <name evidence="4" type="ORF">E3O32_07965</name>
</gene>